<comment type="caution">
    <text evidence="8">The sequence shown here is derived from an EMBL/GenBank/DDBJ whole genome shotgun (WGS) entry which is preliminary data.</text>
</comment>
<comment type="subcellular location">
    <subcellularLocation>
        <location evidence="1">Membrane</location>
        <topology evidence="1">Multi-pass membrane protein</topology>
    </subcellularLocation>
</comment>
<evidence type="ECO:0000313" key="8">
    <source>
        <dbReference type="EMBL" id="CAG8439662.1"/>
    </source>
</evidence>
<dbReference type="InterPro" id="IPR005829">
    <property type="entry name" value="Sugar_transporter_CS"/>
</dbReference>
<dbReference type="Gene3D" id="3.90.550.10">
    <property type="entry name" value="Spore Coat Polysaccharide Biosynthesis Protein SpsA, Chain A"/>
    <property type="match status" value="1"/>
</dbReference>
<proteinExistence type="predicted"/>
<dbReference type="Pfam" id="PF07690">
    <property type="entry name" value="MFS_1"/>
    <property type="match status" value="1"/>
</dbReference>
<evidence type="ECO:0000256" key="6">
    <source>
        <dbReference type="SAM" id="Phobius"/>
    </source>
</evidence>
<dbReference type="GO" id="GO:0016020">
    <property type="term" value="C:membrane"/>
    <property type="evidence" value="ECO:0007669"/>
    <property type="project" value="UniProtKB-SubCell"/>
</dbReference>
<reference evidence="8" key="1">
    <citation type="submission" date="2021-06" db="EMBL/GenBank/DDBJ databases">
        <authorList>
            <person name="Kallberg Y."/>
            <person name="Tangrot J."/>
            <person name="Rosling A."/>
        </authorList>
    </citation>
    <scope>NUCLEOTIDE SEQUENCE</scope>
    <source>
        <strain evidence="8">MT106</strain>
    </source>
</reference>
<evidence type="ECO:0000256" key="4">
    <source>
        <dbReference type="ARBA" id="ARBA00022989"/>
    </source>
</evidence>
<sequence>MTKFKDAKTYSDQEKKILLDAYNKQEQQKQLNKTVRIVFIALLLDILAFTIILPLFPRLLKDYQEREDGDETTLLSFFLRQIGLFKEIIGSSESSQYSNPKWDIVLLGGVLGSLYSFLQFVASPVIGVFSDRYGRRKTLLFTMIGNILSTILWLFAKSFGWFVLARIVGGLCEGNVQLSIAIVSDVTTRETRSKGLALVGIAFAVSFTIGPAIGAYFASKDLAQLFPQLVEWGLSPYSAPAFVSLILLCVETLYLYVALPETSNLGKSQNNDLNSPTNTTPKEAPAKYRHRQKTLQILSWIHFLYLFFFSGMEFTLTFLTFDLFDFTNMQNGKLLGYIGVLSALIQGGYVRRRAHTIGEKYLVAQGVTACTIGLSVISFLTKGVNGVTWLYVGATFFAITSATVETRVYSLLKGKELGTFRSFGQLGRASGPIATCSLYWMKGSEICYGVGALAMRLRSSTSTSSTIAAPLKQRVYIDIMNSQVDEATHSLLDKVEKTTQTSRFMCCSRRSCISKAGRVRLAARAFVGVLVIVVYTVLVFFVIDYVKTPWFGSNLLNDTYACHDTVSCEQRLQHKESIIKDKLESNNSSITPPNYVFFSSLYNEKYMEGALTLGYTIKKHHPNHQMYMIYFPENFSEAALCKLRAIDWIPRVVERIPPPWKGVPSYFADQFTKLQLWSYTEFDGIMYIDSDALVVHPLQKAFELVSGGANVTGFEFAAVSDVFDGTIDVGFNAGKSFKIVYDEIIRTYKLRGNYNIEYAEQAFLNEFYRFRLITLPITYNFNLSILKKHQHLWKLLFNEIKVVHYTVMKPFIRPSPPRSFSEPYEFWFKENYAMHKKFDDKFRECDEEEK</sequence>
<dbReference type="PROSITE" id="PS50850">
    <property type="entry name" value="MFS"/>
    <property type="match status" value="1"/>
</dbReference>
<dbReference type="PROSITE" id="PS00216">
    <property type="entry name" value="SUGAR_TRANSPORT_1"/>
    <property type="match status" value="1"/>
</dbReference>
<feature type="domain" description="Major facilitator superfamily (MFS) profile" evidence="7">
    <location>
        <begin position="34"/>
        <end position="476"/>
    </location>
</feature>
<feature type="transmembrane region" description="Helical" evidence="6">
    <location>
        <begin position="138"/>
        <end position="156"/>
    </location>
</feature>
<dbReference type="AlphaFoldDB" id="A0A9N8V7M3"/>
<evidence type="ECO:0000259" key="7">
    <source>
        <dbReference type="PROSITE" id="PS50850"/>
    </source>
</evidence>
<feature type="transmembrane region" description="Helical" evidence="6">
    <location>
        <begin position="362"/>
        <end position="380"/>
    </location>
</feature>
<keyword evidence="9" id="KW-1185">Reference proteome</keyword>
<dbReference type="InterPro" id="IPR029044">
    <property type="entry name" value="Nucleotide-diphossugar_trans"/>
</dbReference>
<name>A0A9N8V7M3_9GLOM</name>
<dbReference type="OrthoDB" id="196650at2759"/>
<keyword evidence="2" id="KW-0813">Transport</keyword>
<dbReference type="PANTHER" id="PTHR23504:SF31">
    <property type="entry name" value="MAJOR FACILITATOR SUPERFAMILY DOMAIN-CONTAINING PROTEIN 10"/>
    <property type="match status" value="1"/>
</dbReference>
<dbReference type="Gene3D" id="1.20.1250.20">
    <property type="entry name" value="MFS general substrate transporter like domains"/>
    <property type="match status" value="1"/>
</dbReference>
<dbReference type="GO" id="GO:0022857">
    <property type="term" value="F:transmembrane transporter activity"/>
    <property type="evidence" value="ECO:0007669"/>
    <property type="project" value="InterPro"/>
</dbReference>
<evidence type="ECO:0000256" key="5">
    <source>
        <dbReference type="ARBA" id="ARBA00023136"/>
    </source>
</evidence>
<evidence type="ECO:0000256" key="2">
    <source>
        <dbReference type="ARBA" id="ARBA00022448"/>
    </source>
</evidence>
<feature type="transmembrane region" description="Helical" evidence="6">
    <location>
        <begin position="237"/>
        <end position="259"/>
    </location>
</feature>
<dbReference type="Proteomes" id="UP000789831">
    <property type="component" value="Unassembled WGS sequence"/>
</dbReference>
<gene>
    <name evidence="8" type="ORF">AGERDE_LOCUS960</name>
</gene>
<feature type="transmembrane region" description="Helical" evidence="6">
    <location>
        <begin position="104"/>
        <end position="126"/>
    </location>
</feature>
<organism evidence="8 9">
    <name type="scientific">Ambispora gerdemannii</name>
    <dbReference type="NCBI Taxonomy" id="144530"/>
    <lineage>
        <taxon>Eukaryota</taxon>
        <taxon>Fungi</taxon>
        <taxon>Fungi incertae sedis</taxon>
        <taxon>Mucoromycota</taxon>
        <taxon>Glomeromycotina</taxon>
        <taxon>Glomeromycetes</taxon>
        <taxon>Archaeosporales</taxon>
        <taxon>Ambisporaceae</taxon>
        <taxon>Ambispora</taxon>
    </lineage>
</organism>
<dbReference type="SUPFAM" id="SSF53448">
    <property type="entry name" value="Nucleotide-diphospho-sugar transferases"/>
    <property type="match status" value="1"/>
</dbReference>
<keyword evidence="3 6" id="KW-0812">Transmembrane</keyword>
<feature type="transmembrane region" description="Helical" evidence="6">
    <location>
        <begin position="334"/>
        <end position="350"/>
    </location>
</feature>
<dbReference type="SUPFAM" id="SSF103473">
    <property type="entry name" value="MFS general substrate transporter"/>
    <property type="match status" value="1"/>
</dbReference>
<feature type="transmembrane region" description="Helical" evidence="6">
    <location>
        <begin position="386"/>
        <end position="404"/>
    </location>
</feature>
<feature type="transmembrane region" description="Helical" evidence="6">
    <location>
        <begin position="195"/>
        <end position="217"/>
    </location>
</feature>
<dbReference type="EMBL" id="CAJVPL010000057">
    <property type="protein sequence ID" value="CAG8439662.1"/>
    <property type="molecule type" value="Genomic_DNA"/>
</dbReference>
<feature type="transmembrane region" description="Helical" evidence="6">
    <location>
        <begin position="521"/>
        <end position="543"/>
    </location>
</feature>
<keyword evidence="4 6" id="KW-1133">Transmembrane helix</keyword>
<evidence type="ECO:0000256" key="3">
    <source>
        <dbReference type="ARBA" id="ARBA00022692"/>
    </source>
</evidence>
<dbReference type="PANTHER" id="PTHR23504">
    <property type="entry name" value="MAJOR FACILITATOR SUPERFAMILY DOMAIN-CONTAINING PROTEIN 10"/>
    <property type="match status" value="1"/>
</dbReference>
<evidence type="ECO:0000313" key="9">
    <source>
        <dbReference type="Proteomes" id="UP000789831"/>
    </source>
</evidence>
<dbReference type="InterPro" id="IPR036259">
    <property type="entry name" value="MFS_trans_sf"/>
</dbReference>
<dbReference type="InterPro" id="IPR011701">
    <property type="entry name" value="MFS"/>
</dbReference>
<keyword evidence="5 6" id="KW-0472">Membrane</keyword>
<accession>A0A9N8V7M3</accession>
<protein>
    <submittedName>
        <fullName evidence="8">10900_t:CDS:1</fullName>
    </submittedName>
</protein>
<feature type="transmembrane region" description="Helical" evidence="6">
    <location>
        <begin position="37"/>
        <end position="56"/>
    </location>
</feature>
<feature type="transmembrane region" description="Helical" evidence="6">
    <location>
        <begin position="162"/>
        <end position="183"/>
    </location>
</feature>
<dbReference type="InterPro" id="IPR020846">
    <property type="entry name" value="MFS_dom"/>
</dbReference>
<dbReference type="FunFam" id="1.20.1250.20:FF:000223">
    <property type="entry name" value="Major facilitator superfamily domain-containing protein"/>
    <property type="match status" value="1"/>
</dbReference>
<evidence type="ECO:0000256" key="1">
    <source>
        <dbReference type="ARBA" id="ARBA00004141"/>
    </source>
</evidence>
<feature type="transmembrane region" description="Helical" evidence="6">
    <location>
        <begin position="297"/>
        <end position="319"/>
    </location>
</feature>